<reference evidence="2" key="1">
    <citation type="submission" date="2017-02" db="UniProtKB">
        <authorList>
            <consortium name="WormBaseParasite"/>
        </authorList>
    </citation>
    <scope>IDENTIFICATION</scope>
</reference>
<dbReference type="AlphaFoldDB" id="A0A0M3IEU0"/>
<organism evidence="1 2">
    <name type="scientific">Ascaris lumbricoides</name>
    <name type="common">Giant roundworm</name>
    <dbReference type="NCBI Taxonomy" id="6252"/>
    <lineage>
        <taxon>Eukaryota</taxon>
        <taxon>Metazoa</taxon>
        <taxon>Ecdysozoa</taxon>
        <taxon>Nematoda</taxon>
        <taxon>Chromadorea</taxon>
        <taxon>Rhabditida</taxon>
        <taxon>Spirurina</taxon>
        <taxon>Ascaridomorpha</taxon>
        <taxon>Ascaridoidea</taxon>
        <taxon>Ascarididae</taxon>
        <taxon>Ascaris</taxon>
    </lineage>
</organism>
<accession>A0A0M3IEU0</accession>
<name>A0A0M3IEU0_ASCLU</name>
<dbReference type="Proteomes" id="UP000036681">
    <property type="component" value="Unplaced"/>
</dbReference>
<keyword evidence="1" id="KW-1185">Reference proteome</keyword>
<sequence length="94" mass="11146">MSMKNSDARRPTITSASSSFRLQPHIRCSFSISHHPFNRKMSSTCRMHLYHLSLHLVYWNTTQYYNNHLMHHSQNEPYSLTIFFFNPVAAFHDS</sequence>
<evidence type="ECO:0000313" key="2">
    <source>
        <dbReference type="WBParaSite" id="ALUE_0001665301-mRNA-1"/>
    </source>
</evidence>
<proteinExistence type="predicted"/>
<dbReference type="WBParaSite" id="ALUE_0001665301-mRNA-1">
    <property type="protein sequence ID" value="ALUE_0001665301-mRNA-1"/>
    <property type="gene ID" value="ALUE_0001665301"/>
</dbReference>
<evidence type="ECO:0000313" key="1">
    <source>
        <dbReference type="Proteomes" id="UP000036681"/>
    </source>
</evidence>
<protein>
    <submittedName>
        <fullName evidence="2">Ovule protein</fullName>
    </submittedName>
</protein>